<dbReference type="OrthoDB" id="9975114at2759"/>
<reference evidence="4 5" key="1">
    <citation type="submission" date="2020-08" db="EMBL/GenBank/DDBJ databases">
        <title>Aphidius gifuensis genome sequencing and assembly.</title>
        <authorList>
            <person name="Du Z."/>
        </authorList>
    </citation>
    <scope>NUCLEOTIDE SEQUENCE [LARGE SCALE GENOMIC DNA]</scope>
    <source>
        <strain evidence="4">YNYX2018</strain>
        <tissue evidence="4">Adults</tissue>
    </source>
</reference>
<dbReference type="InterPro" id="IPR048670">
    <property type="entry name" value="IF5A-like_N"/>
</dbReference>
<evidence type="ECO:0000259" key="1">
    <source>
        <dbReference type="Pfam" id="PF01287"/>
    </source>
</evidence>
<dbReference type="Gene3D" id="2.30.30.30">
    <property type="match status" value="1"/>
</dbReference>
<evidence type="ECO:0000313" key="5">
    <source>
        <dbReference type="Proteomes" id="UP000639338"/>
    </source>
</evidence>
<protein>
    <submittedName>
        <fullName evidence="4">Uncharacterized protein</fullName>
    </submittedName>
</protein>
<dbReference type="Proteomes" id="UP000639338">
    <property type="component" value="Unassembled WGS sequence"/>
</dbReference>
<keyword evidence="5" id="KW-1185">Reference proteome</keyword>
<dbReference type="EMBL" id="JACMRX010000001">
    <property type="protein sequence ID" value="KAF7998438.1"/>
    <property type="molecule type" value="Genomic_DNA"/>
</dbReference>
<dbReference type="GO" id="GO:0003723">
    <property type="term" value="F:RNA binding"/>
    <property type="evidence" value="ECO:0007669"/>
    <property type="project" value="InterPro"/>
</dbReference>
<dbReference type="InterPro" id="IPR020189">
    <property type="entry name" value="IF5A_C"/>
</dbReference>
<dbReference type="InterPro" id="IPR014722">
    <property type="entry name" value="Rib_uL2_dom2"/>
</dbReference>
<dbReference type="GO" id="GO:0003746">
    <property type="term" value="F:translation elongation factor activity"/>
    <property type="evidence" value="ECO:0007669"/>
    <property type="project" value="InterPro"/>
</dbReference>
<dbReference type="GO" id="GO:0045905">
    <property type="term" value="P:positive regulation of translational termination"/>
    <property type="evidence" value="ECO:0007669"/>
    <property type="project" value="InterPro"/>
</dbReference>
<proteinExistence type="predicted"/>
<dbReference type="GO" id="GO:0043022">
    <property type="term" value="F:ribosome binding"/>
    <property type="evidence" value="ECO:0007669"/>
    <property type="project" value="InterPro"/>
</dbReference>
<sequence>MAEDNLSTSGCNATNTFPVECSALRENFFVMIKSHPCKIVKISPLTRTEVRVTGIDVLSSQKYEDICRSTMDIVEVEEKYYTLLDIHDGYFSLLSRDDRSILRNDLPLPKTDLAKEITAAKSKKLSIVIFCL</sequence>
<dbReference type="Gene3D" id="2.40.50.140">
    <property type="entry name" value="Nucleic acid-binding proteins"/>
    <property type="match status" value="1"/>
</dbReference>
<dbReference type="AlphaFoldDB" id="A0A834Y781"/>
<evidence type="ECO:0000313" key="3">
    <source>
        <dbReference type="EMBL" id="KAF7997707.1"/>
    </source>
</evidence>
<evidence type="ECO:0000313" key="4">
    <source>
        <dbReference type="EMBL" id="KAF7998438.1"/>
    </source>
</evidence>
<dbReference type="EMBL" id="JACMRX010000001">
    <property type="protein sequence ID" value="KAF7997707.1"/>
    <property type="molecule type" value="Genomic_DNA"/>
</dbReference>
<feature type="domain" description="Translation initiation factor 5A-like N-terminal" evidence="2">
    <location>
        <begin position="15"/>
        <end position="70"/>
    </location>
</feature>
<dbReference type="SUPFAM" id="SSF50104">
    <property type="entry name" value="Translation proteins SH3-like domain"/>
    <property type="match status" value="1"/>
</dbReference>
<dbReference type="InterPro" id="IPR001884">
    <property type="entry name" value="IF5A-like"/>
</dbReference>
<dbReference type="Pfam" id="PF21485">
    <property type="entry name" value="IF5A-like_N"/>
    <property type="match status" value="1"/>
</dbReference>
<feature type="domain" description="Translation initiation factor 5A C-terminal" evidence="1">
    <location>
        <begin position="76"/>
        <end position="120"/>
    </location>
</feature>
<dbReference type="InterPro" id="IPR008991">
    <property type="entry name" value="Translation_prot_SH3-like_sf"/>
</dbReference>
<organism evidence="4 5">
    <name type="scientific">Aphidius gifuensis</name>
    <name type="common">Parasitoid wasp</name>
    <dbReference type="NCBI Taxonomy" id="684658"/>
    <lineage>
        <taxon>Eukaryota</taxon>
        <taxon>Metazoa</taxon>
        <taxon>Ecdysozoa</taxon>
        <taxon>Arthropoda</taxon>
        <taxon>Hexapoda</taxon>
        <taxon>Insecta</taxon>
        <taxon>Pterygota</taxon>
        <taxon>Neoptera</taxon>
        <taxon>Endopterygota</taxon>
        <taxon>Hymenoptera</taxon>
        <taxon>Apocrita</taxon>
        <taxon>Ichneumonoidea</taxon>
        <taxon>Braconidae</taxon>
        <taxon>Aphidiinae</taxon>
        <taxon>Aphidius</taxon>
    </lineage>
</organism>
<dbReference type="Pfam" id="PF01287">
    <property type="entry name" value="eIF-5a"/>
    <property type="match status" value="1"/>
</dbReference>
<comment type="caution">
    <text evidence="4">The sequence shown here is derived from an EMBL/GenBank/DDBJ whole genome shotgun (WGS) entry which is preliminary data.</text>
</comment>
<dbReference type="InterPro" id="IPR012340">
    <property type="entry name" value="NA-bd_OB-fold"/>
</dbReference>
<dbReference type="PANTHER" id="PTHR11673">
    <property type="entry name" value="TRANSLATION INITIATION FACTOR 5A FAMILY MEMBER"/>
    <property type="match status" value="1"/>
</dbReference>
<name>A0A834Y781_APHGI</name>
<dbReference type="GO" id="GO:0045901">
    <property type="term" value="P:positive regulation of translational elongation"/>
    <property type="evidence" value="ECO:0007669"/>
    <property type="project" value="InterPro"/>
</dbReference>
<accession>A0A834Y781</accession>
<evidence type="ECO:0000259" key="2">
    <source>
        <dbReference type="Pfam" id="PF21485"/>
    </source>
</evidence>
<gene>
    <name evidence="3" type="ORF">HCN44_008880</name>
    <name evidence="4" type="ORF">HCN44_009960</name>
</gene>